<feature type="coiled-coil region" evidence="1">
    <location>
        <begin position="451"/>
        <end position="478"/>
    </location>
</feature>
<dbReference type="Proteomes" id="UP000073492">
    <property type="component" value="Unassembled WGS sequence"/>
</dbReference>
<feature type="compositionally biased region" description="Low complexity" evidence="2">
    <location>
        <begin position="121"/>
        <end position="136"/>
    </location>
</feature>
<proteinExistence type="predicted"/>
<evidence type="ECO:0000313" key="3">
    <source>
        <dbReference type="EMBL" id="KXT13598.1"/>
    </source>
</evidence>
<feature type="region of interest" description="Disordered" evidence="2">
    <location>
        <begin position="260"/>
        <end position="291"/>
    </location>
</feature>
<dbReference type="AlphaFoldDB" id="A0A139IFV8"/>
<dbReference type="STRING" id="113226.A0A139IFV8"/>
<dbReference type="OrthoDB" id="9977870at2759"/>
<accession>A0A139IFV8</accession>
<reference evidence="3 4" key="1">
    <citation type="submission" date="2015-07" db="EMBL/GenBank/DDBJ databases">
        <title>Comparative genomics of the Sigatoka disease complex on banana suggests a link between parallel evolutionary changes in Pseudocercospora fijiensis and Pseudocercospora eumusae and increased virulence on the banana host.</title>
        <authorList>
            <person name="Chang T.-C."/>
            <person name="Salvucci A."/>
            <person name="Crous P.W."/>
            <person name="Stergiopoulos I."/>
        </authorList>
    </citation>
    <scope>NUCLEOTIDE SEQUENCE [LARGE SCALE GENOMIC DNA]</scope>
    <source>
        <strain evidence="3 4">CBS 116634</strain>
    </source>
</reference>
<organism evidence="3 4">
    <name type="scientific">Pseudocercospora musae</name>
    <dbReference type="NCBI Taxonomy" id="113226"/>
    <lineage>
        <taxon>Eukaryota</taxon>
        <taxon>Fungi</taxon>
        <taxon>Dikarya</taxon>
        <taxon>Ascomycota</taxon>
        <taxon>Pezizomycotina</taxon>
        <taxon>Dothideomycetes</taxon>
        <taxon>Dothideomycetidae</taxon>
        <taxon>Mycosphaerellales</taxon>
        <taxon>Mycosphaerellaceae</taxon>
        <taxon>Pseudocercospora</taxon>
    </lineage>
</organism>
<feature type="coiled-coil region" evidence="1">
    <location>
        <begin position="349"/>
        <end position="376"/>
    </location>
</feature>
<comment type="caution">
    <text evidence="3">The sequence shown here is derived from an EMBL/GenBank/DDBJ whole genome shotgun (WGS) entry which is preliminary data.</text>
</comment>
<evidence type="ECO:0000256" key="2">
    <source>
        <dbReference type="SAM" id="MobiDB-lite"/>
    </source>
</evidence>
<name>A0A139IFV8_9PEZI</name>
<keyword evidence="1" id="KW-0175">Coiled coil</keyword>
<keyword evidence="4" id="KW-1185">Reference proteome</keyword>
<feature type="compositionally biased region" description="Basic and acidic residues" evidence="2">
    <location>
        <begin position="57"/>
        <end position="68"/>
    </location>
</feature>
<feature type="region of interest" description="Disordered" evidence="2">
    <location>
        <begin position="121"/>
        <end position="148"/>
    </location>
</feature>
<dbReference type="EMBL" id="LFZO01000110">
    <property type="protein sequence ID" value="KXT13598.1"/>
    <property type="molecule type" value="Genomic_DNA"/>
</dbReference>
<protein>
    <submittedName>
        <fullName evidence="3">Uncharacterized protein</fullName>
    </submittedName>
</protein>
<evidence type="ECO:0000313" key="4">
    <source>
        <dbReference type="Proteomes" id="UP000073492"/>
    </source>
</evidence>
<feature type="compositionally biased region" description="Polar residues" evidence="2">
    <location>
        <begin position="69"/>
        <end position="80"/>
    </location>
</feature>
<gene>
    <name evidence="3" type="ORF">AC579_8498</name>
</gene>
<feature type="compositionally biased region" description="Low complexity" evidence="2">
    <location>
        <begin position="535"/>
        <end position="549"/>
    </location>
</feature>
<feature type="compositionally biased region" description="Basic and acidic residues" evidence="2">
    <location>
        <begin position="81"/>
        <end position="92"/>
    </location>
</feature>
<evidence type="ECO:0000256" key="1">
    <source>
        <dbReference type="SAM" id="Coils"/>
    </source>
</evidence>
<sequence length="582" mass="66345">MMGHDLSYLLEVLNIADGETEDQLDERLRTEAKELGVDVESQYVSDQQHCRTPWAEPCRRSESVDSHTSRSTGMTSTFSDLSKDHGRIPAERRRSRASLSFRDYDAFMSRGVPKGRHSMCFSPPSTPSHSTFSLPLSSPPSPTSSPKKHFRRIRGLSMLRLHRSDSAQSLAEGCPHCPRDFQSSRRAVHQLPCGHRVCTQALRNTVKAATESAKGAVPSCCGRPIPGGLVEHVMTQEEQNALLEKLEQWDEAISLTPSISSSRRELRRDSHRHGRPGVLTSLSRTGSEESRLDQLSLEARKELERFMEREDYQLLRTGQAEQRDRFLTWADKQRAEAQARHEQLRDGKKSEHEAAVEDMQERHASAVAEAEDKQVKAESEMRECHVKERQDTATALKHMEAFCRGTYSNREPHHRTITEQDRGELDKARWAWAQMDAKHASAINVLRGEQARRLRLRAQRQERELHELRRQQRREELEQERRFTSHVTALDKSNAEKRVKITWRWDLQMTILAKKMEAETGDTLAASLPTAEWKSTSPSPSRATTPALSIPDSKTHRLYTTATITMHKNGNPEGNSEFKIGC</sequence>
<feature type="region of interest" description="Disordered" evidence="2">
    <location>
        <begin position="530"/>
        <end position="549"/>
    </location>
</feature>
<feature type="region of interest" description="Disordered" evidence="2">
    <location>
        <begin position="54"/>
        <end position="94"/>
    </location>
</feature>